<dbReference type="Pfam" id="PF05036">
    <property type="entry name" value="SPOR"/>
    <property type="match status" value="1"/>
</dbReference>
<dbReference type="PANTHER" id="PTHR38687">
    <property type="entry name" value="CELL DIVISION PROTEIN DEDD-RELATED"/>
    <property type="match status" value="1"/>
</dbReference>
<keyword evidence="6" id="KW-1185">Reference proteome</keyword>
<dbReference type="GO" id="GO:0032153">
    <property type="term" value="C:cell division site"/>
    <property type="evidence" value="ECO:0007669"/>
    <property type="project" value="TreeGrafter"/>
</dbReference>
<dbReference type="AlphaFoldDB" id="A0A8I1G307"/>
<proteinExistence type="predicted"/>
<evidence type="ECO:0000313" key="5">
    <source>
        <dbReference type="Proteomes" id="UP000621390"/>
    </source>
</evidence>
<dbReference type="PROSITE" id="PS51724">
    <property type="entry name" value="SPOR"/>
    <property type="match status" value="1"/>
</dbReference>
<dbReference type="InterPro" id="IPR036680">
    <property type="entry name" value="SPOR-like_sf"/>
</dbReference>
<feature type="domain" description="SPOR" evidence="2">
    <location>
        <begin position="102"/>
        <end position="179"/>
    </location>
</feature>
<dbReference type="Gene3D" id="3.30.70.1070">
    <property type="entry name" value="Sporulation related repeat"/>
    <property type="match status" value="1"/>
</dbReference>
<dbReference type="EMBL" id="JAEMOS010000028">
    <property type="protein sequence ID" value="MBJ7267168.1"/>
    <property type="molecule type" value="Genomic_DNA"/>
</dbReference>
<evidence type="ECO:0000259" key="2">
    <source>
        <dbReference type="PROSITE" id="PS51724"/>
    </source>
</evidence>
<dbReference type="Proteomes" id="UP000621390">
    <property type="component" value="Unassembled WGS sequence"/>
</dbReference>
<organism evidence="4 5">
    <name type="scientific">Idiomarina abyssalis</name>
    <dbReference type="NCBI Taxonomy" id="86102"/>
    <lineage>
        <taxon>Bacteria</taxon>
        <taxon>Pseudomonadati</taxon>
        <taxon>Pseudomonadota</taxon>
        <taxon>Gammaproteobacteria</taxon>
        <taxon>Alteromonadales</taxon>
        <taxon>Idiomarinaceae</taxon>
        <taxon>Idiomarina</taxon>
    </lineage>
</organism>
<accession>A0A8I1G307</accession>
<evidence type="ECO:0000313" key="6">
    <source>
        <dbReference type="Proteomes" id="UP000655994"/>
    </source>
</evidence>
<dbReference type="GO" id="GO:0032506">
    <property type="term" value="P:cytokinetic process"/>
    <property type="evidence" value="ECO:0007669"/>
    <property type="project" value="TreeGrafter"/>
</dbReference>
<comment type="caution">
    <text evidence="4">The sequence shown here is derived from an EMBL/GenBank/DDBJ whole genome shotgun (WGS) entry which is preliminary data.</text>
</comment>
<dbReference type="InterPro" id="IPR007730">
    <property type="entry name" value="SPOR-like_dom"/>
</dbReference>
<dbReference type="EMBL" id="JAEMOP010000002">
    <property type="protein sequence ID" value="MBJ7315008.1"/>
    <property type="molecule type" value="Genomic_DNA"/>
</dbReference>
<sequence>MSSPLQNRLVGTLILVALAVIIIPDILDGEKADPIEPMETIPLKPTVEEELQKPETLSDKTVSEPVIVEESLPEAEKTADSAEPINESSDAQAPPREPAEYAADGKAWVIQLGAFSNEDSVKRLISQLREKGFSAYSQKASDGSISRVLVGPDTSKTELEKQLGPLKELTGLQGKVITYRP</sequence>
<gene>
    <name evidence="3" type="ORF">JHC10_09480</name>
    <name evidence="4" type="ORF">JHC11_03175</name>
</gene>
<evidence type="ECO:0000313" key="4">
    <source>
        <dbReference type="EMBL" id="MBJ7315008.1"/>
    </source>
</evidence>
<dbReference type="SUPFAM" id="SSF110997">
    <property type="entry name" value="Sporulation related repeat"/>
    <property type="match status" value="1"/>
</dbReference>
<name>A0A8I1G307_9GAMM</name>
<evidence type="ECO:0000256" key="1">
    <source>
        <dbReference type="SAM" id="MobiDB-lite"/>
    </source>
</evidence>
<dbReference type="RefSeq" id="WP_199494613.1">
    <property type="nucleotide sequence ID" value="NZ_CAXAWT010000003.1"/>
</dbReference>
<protein>
    <submittedName>
        <fullName evidence="4">SPOR domain-containing protein</fullName>
    </submittedName>
</protein>
<dbReference type="PANTHER" id="PTHR38687:SF1">
    <property type="entry name" value="CELL DIVISION PROTEIN DEDD"/>
    <property type="match status" value="1"/>
</dbReference>
<reference evidence="4 6" key="1">
    <citation type="submission" date="2020-09" db="EMBL/GenBank/DDBJ databases">
        <title>Draft Genomes of Bacterial Isolates from North Pond Shallow Sediments.</title>
        <authorList>
            <person name="Kiel Reese B."/>
            <person name="Mullis M."/>
            <person name="Weisend R.E."/>
        </authorList>
    </citation>
    <scope>NUCLEOTIDE SEQUENCE</scope>
    <source>
        <strain evidence="4">KJE-2</strain>
        <strain evidence="3 6">KJE-3</strain>
    </source>
</reference>
<dbReference type="GO" id="GO:0042834">
    <property type="term" value="F:peptidoglycan binding"/>
    <property type="evidence" value="ECO:0007669"/>
    <property type="project" value="InterPro"/>
</dbReference>
<dbReference type="InterPro" id="IPR052521">
    <property type="entry name" value="Cell_div_SPOR-domain"/>
</dbReference>
<feature type="region of interest" description="Disordered" evidence="1">
    <location>
        <begin position="36"/>
        <end position="100"/>
    </location>
</feature>
<evidence type="ECO:0000313" key="3">
    <source>
        <dbReference type="EMBL" id="MBJ7267168.1"/>
    </source>
</evidence>
<dbReference type="Proteomes" id="UP000655994">
    <property type="component" value="Unassembled WGS sequence"/>
</dbReference>
<feature type="compositionally biased region" description="Basic and acidic residues" evidence="1">
    <location>
        <begin position="46"/>
        <end position="62"/>
    </location>
</feature>
<dbReference type="GO" id="GO:0030428">
    <property type="term" value="C:cell septum"/>
    <property type="evidence" value="ECO:0007669"/>
    <property type="project" value="TreeGrafter"/>
</dbReference>